<feature type="domain" description="Peptidase M50" evidence="11">
    <location>
        <begin position="130"/>
        <end position="464"/>
    </location>
</feature>
<protein>
    <recommendedName>
        <fullName evidence="4">Membrane-bound transcription factor site-2 protease</fullName>
        <ecNumber evidence="3">3.4.24.85</ecNumber>
    </recommendedName>
    <alternativeName>
        <fullName evidence="8">Endopeptidase S2P</fullName>
    </alternativeName>
</protein>
<dbReference type="PANTHER" id="PTHR13325">
    <property type="entry name" value="PROTEASE M50 MEMBRANE-BOUND TRANSCRIPTION FACTOR SITE 2 PROTEASE"/>
    <property type="match status" value="1"/>
</dbReference>
<feature type="transmembrane region" description="Helical" evidence="10">
    <location>
        <begin position="156"/>
        <end position="175"/>
    </location>
</feature>
<dbReference type="GO" id="GO:0016020">
    <property type="term" value="C:membrane"/>
    <property type="evidence" value="ECO:0007669"/>
    <property type="project" value="InterPro"/>
</dbReference>
<dbReference type="CTD" id="36262"/>
<comment type="subcellular location">
    <subcellularLocation>
        <location evidence="2">Endomembrane system</location>
        <topology evidence="2">Multi-pass membrane protein</topology>
    </subcellularLocation>
</comment>
<evidence type="ECO:0000256" key="4">
    <source>
        <dbReference type="ARBA" id="ARBA00014400"/>
    </source>
</evidence>
<dbReference type="Proteomes" id="UP000694920">
    <property type="component" value="Unplaced"/>
</dbReference>
<keyword evidence="5 10" id="KW-0812">Transmembrane</keyword>
<dbReference type="InterPro" id="IPR008915">
    <property type="entry name" value="Peptidase_M50"/>
</dbReference>
<name>A0AAJ7FRK0_CEPCN</name>
<evidence type="ECO:0000256" key="2">
    <source>
        <dbReference type="ARBA" id="ARBA00004127"/>
    </source>
</evidence>
<dbReference type="EC" id="3.4.24.85" evidence="3"/>
<dbReference type="PRINTS" id="PR01000">
    <property type="entry name" value="SREBPS2PTASE"/>
</dbReference>
<evidence type="ECO:0000256" key="10">
    <source>
        <dbReference type="SAM" id="Phobius"/>
    </source>
</evidence>
<feature type="transmembrane region" description="Helical" evidence="10">
    <location>
        <begin position="72"/>
        <end position="93"/>
    </location>
</feature>
<dbReference type="GO" id="GO:0005737">
    <property type="term" value="C:cytoplasm"/>
    <property type="evidence" value="ECO:0007669"/>
    <property type="project" value="TreeGrafter"/>
</dbReference>
<evidence type="ECO:0000256" key="1">
    <source>
        <dbReference type="ARBA" id="ARBA00001350"/>
    </source>
</evidence>
<feature type="transmembrane region" description="Helical" evidence="10">
    <location>
        <begin position="6"/>
        <end position="24"/>
    </location>
</feature>
<keyword evidence="13" id="KW-0645">Protease</keyword>
<evidence type="ECO:0000256" key="9">
    <source>
        <dbReference type="ARBA" id="ARBA00045828"/>
    </source>
</evidence>
<dbReference type="GeneID" id="107272270"/>
<keyword evidence="12" id="KW-1185">Reference proteome</keyword>
<feature type="transmembrane region" description="Helical" evidence="10">
    <location>
        <begin position="127"/>
        <end position="144"/>
    </location>
</feature>
<proteinExistence type="predicted"/>
<gene>
    <name evidence="13" type="primary">LOC107272270</name>
</gene>
<dbReference type="InterPro" id="IPR001193">
    <property type="entry name" value="MBTPS2"/>
</dbReference>
<dbReference type="GO" id="GO:0031293">
    <property type="term" value="P:membrane protein intracellular domain proteolysis"/>
    <property type="evidence" value="ECO:0007669"/>
    <property type="project" value="TreeGrafter"/>
</dbReference>
<accession>A0AAJ7FRK0</accession>
<evidence type="ECO:0000256" key="8">
    <source>
        <dbReference type="ARBA" id="ARBA00032658"/>
    </source>
</evidence>
<keyword evidence="7 10" id="KW-0472">Membrane</keyword>
<dbReference type="GO" id="GO:0004222">
    <property type="term" value="F:metalloendopeptidase activity"/>
    <property type="evidence" value="ECO:0007669"/>
    <property type="project" value="InterPro"/>
</dbReference>
<organism evidence="12 13">
    <name type="scientific">Cephus cinctus</name>
    <name type="common">Wheat stem sawfly</name>
    <dbReference type="NCBI Taxonomy" id="211228"/>
    <lineage>
        <taxon>Eukaryota</taxon>
        <taxon>Metazoa</taxon>
        <taxon>Ecdysozoa</taxon>
        <taxon>Arthropoda</taxon>
        <taxon>Hexapoda</taxon>
        <taxon>Insecta</taxon>
        <taxon>Pterygota</taxon>
        <taxon>Neoptera</taxon>
        <taxon>Endopterygota</taxon>
        <taxon>Hymenoptera</taxon>
        <taxon>Cephoidea</taxon>
        <taxon>Cephidae</taxon>
        <taxon>Cephus</taxon>
    </lineage>
</organism>
<feature type="transmembrane region" description="Helical" evidence="10">
    <location>
        <begin position="195"/>
        <end position="216"/>
    </location>
</feature>
<evidence type="ECO:0000256" key="6">
    <source>
        <dbReference type="ARBA" id="ARBA00022989"/>
    </source>
</evidence>
<keyword evidence="6 10" id="KW-1133">Transmembrane helix</keyword>
<dbReference type="KEGG" id="ccin:107272270"/>
<reference evidence="13" key="1">
    <citation type="submission" date="2025-08" db="UniProtKB">
        <authorList>
            <consortium name="RefSeq"/>
        </authorList>
    </citation>
    <scope>IDENTIFICATION</scope>
</reference>
<dbReference type="GO" id="GO:1905897">
    <property type="term" value="P:regulation of response to endoplasmic reticulum stress"/>
    <property type="evidence" value="ECO:0007669"/>
    <property type="project" value="TreeGrafter"/>
</dbReference>
<feature type="transmembrane region" description="Helical" evidence="10">
    <location>
        <begin position="468"/>
        <end position="490"/>
    </location>
</feature>
<dbReference type="GO" id="GO:0012505">
    <property type="term" value="C:endomembrane system"/>
    <property type="evidence" value="ECO:0007669"/>
    <property type="project" value="UniProtKB-SubCell"/>
</dbReference>
<sequence length="494" mass="54923">MDGLNVLIAIGLIHCSLFFFDTFFRSCSHYPYLYFLKNTGLEIQVLRVKWFTTAFNRTIVRWGMERSRFWSAWFNAGVIISIILLPVALFLVVKTTIDAWFNGSSGSESVHVLEPMLPGVNLPLNEIGYYAITFAVCSIVHELGHALAAAREDVQLFGLGLQVAFIIPFAFTYISSEQLATLPVRNQLRVLCAGIWHNIVLAIGAAITLILTTFLWSPLFTVGQGVSVKAISPNSPLLGPSGLLHQDTIYQLNHCSIEDGNDWYNCILEAIRQPTPGYCIAQYLIQEHDETVPARQTSNSAINCCSADSEVRGSLCFEYIEGPQAAPLQLPLHSCLPARVIVEGSQRFCQMNFHCTPRDTHCMRPSLDNITKVVQIKRRNGKDVLFFGYPGDISRTVDVSDWIPKYSFLSSELPESLALLCKYITVFSAGLAIVNVVPCFYSDGQNITTTLTQYLLRSRVRHKSVRHAIALTITCAGTVLLGVSLVYALVNKLL</sequence>
<keyword evidence="13" id="KW-0378">Hydrolase</keyword>
<evidence type="ECO:0000256" key="5">
    <source>
        <dbReference type="ARBA" id="ARBA00022692"/>
    </source>
</evidence>
<evidence type="ECO:0000259" key="11">
    <source>
        <dbReference type="Pfam" id="PF02163"/>
    </source>
</evidence>
<dbReference type="Pfam" id="PF02163">
    <property type="entry name" value="Peptidase_M50"/>
    <property type="match status" value="1"/>
</dbReference>
<evidence type="ECO:0000256" key="3">
    <source>
        <dbReference type="ARBA" id="ARBA00012347"/>
    </source>
</evidence>
<dbReference type="PANTHER" id="PTHR13325:SF3">
    <property type="entry name" value="MEMBRANE-BOUND TRANSCRIPTION FACTOR SITE-2 PROTEASE"/>
    <property type="match status" value="1"/>
</dbReference>
<evidence type="ECO:0000313" key="13">
    <source>
        <dbReference type="RefSeq" id="XP_015604755.1"/>
    </source>
</evidence>
<comment type="catalytic activity">
    <reaction evidence="1">
        <text>Cleaves several transcription factors that are type-2 transmembrane proteins within membrane-spanning domains. Known substrates include sterol regulatory element-binding protein (SREBP) -1, SREBP-2 and forms of the transcriptional activator ATF6. SREBP-2 is cleaved at the site 477-DRSRILL-|-CVLTFLCLSFNPLTSLLQWGGA-505. The residues Asn-Pro, 11 residues distal to the site of cleavage in the membrane-spanning domain, are important for cleavage by S2P endopeptidase. Replacement of either of these residues does not prevent cleavage, but there is no cleavage if both of these residues are replaced.</text>
        <dbReference type="EC" id="3.4.24.85"/>
    </reaction>
</comment>
<evidence type="ECO:0000313" key="12">
    <source>
        <dbReference type="Proteomes" id="UP000694920"/>
    </source>
</evidence>
<evidence type="ECO:0000256" key="7">
    <source>
        <dbReference type="ARBA" id="ARBA00023136"/>
    </source>
</evidence>
<dbReference type="RefSeq" id="XP_015604755.1">
    <property type="nucleotide sequence ID" value="XM_015749269.2"/>
</dbReference>
<comment type="function">
    <text evidence="9">Zinc metalloprotease that mediates intramembrane proteolysis of proteins such as ATF6, ATF6B, SREBF1/SREBP1 and SREBF2/SREBP2. Catalyzes the second step in the proteolytic activation of the sterol regulatory element-binding proteins (SREBPs) SREBF1/SREBP1 and SREBF2/SREBP2: cleaves SREBPs within the first transmembrane segment, thereby releasing the N-terminal segment with a portion of the transmembrane segment attached. Mature N-terminal SREBP fragments shuttle to the nucleus and activate gene transcription. Also mediates the second step in the proteolytic activation of the cyclic AMP-dependent transcription factor ATF-6 (ATF6 and ATF6B). Involved in intramembrane proteolysis during bone formation. In astrocytes and osteoblasts, upon DNA damage and ER stress, mediates the second step of the regulated intramembrane proteolytic activation of the transcription factor CREB3L1, leading to the inhibition of cell-cycle progression.</text>
</comment>
<dbReference type="AlphaFoldDB" id="A0AAJ7FRK0"/>